<comment type="caution">
    <text evidence="4">The sequence shown here is derived from an EMBL/GenBank/DDBJ whole genome shotgun (WGS) entry which is preliminary data.</text>
</comment>
<dbReference type="AlphaFoldDB" id="A0AAN6YAX3"/>
<feature type="region of interest" description="Disordered" evidence="1">
    <location>
        <begin position="98"/>
        <end position="143"/>
    </location>
</feature>
<feature type="domain" description="Heterokaryon incompatibility" evidence="2">
    <location>
        <begin position="157"/>
        <end position="220"/>
    </location>
</feature>
<feature type="domain" description="DUF8212" evidence="3">
    <location>
        <begin position="344"/>
        <end position="480"/>
    </location>
</feature>
<dbReference type="EMBL" id="MU858082">
    <property type="protein sequence ID" value="KAK4215233.1"/>
    <property type="molecule type" value="Genomic_DNA"/>
</dbReference>
<reference evidence="4" key="2">
    <citation type="submission" date="2023-05" db="EMBL/GenBank/DDBJ databases">
        <authorList>
            <consortium name="Lawrence Berkeley National Laboratory"/>
            <person name="Steindorff A."/>
            <person name="Hensen N."/>
            <person name="Bonometti L."/>
            <person name="Westerberg I."/>
            <person name="Brannstrom I.O."/>
            <person name="Guillou S."/>
            <person name="Cros-Aarteil S."/>
            <person name="Calhoun S."/>
            <person name="Haridas S."/>
            <person name="Kuo A."/>
            <person name="Mondo S."/>
            <person name="Pangilinan J."/>
            <person name="Riley R."/>
            <person name="Labutti K."/>
            <person name="Andreopoulos B."/>
            <person name="Lipzen A."/>
            <person name="Chen C."/>
            <person name="Yanf M."/>
            <person name="Daum C."/>
            <person name="Ng V."/>
            <person name="Clum A."/>
            <person name="Ohm R."/>
            <person name="Martin F."/>
            <person name="Silar P."/>
            <person name="Natvig D."/>
            <person name="Lalanne C."/>
            <person name="Gautier V."/>
            <person name="Ament-Velasquez S.L."/>
            <person name="Kruys A."/>
            <person name="Hutchinson M.I."/>
            <person name="Powell A.J."/>
            <person name="Barry K."/>
            <person name="Miller A.N."/>
            <person name="Grigoriev I.V."/>
            <person name="Debuchy R."/>
            <person name="Gladieux P."/>
            <person name="Thoren M.H."/>
            <person name="Johannesson H."/>
        </authorList>
    </citation>
    <scope>NUCLEOTIDE SEQUENCE</scope>
    <source>
        <strain evidence="4">PSN293</strain>
    </source>
</reference>
<name>A0AAN6YAX3_9PEZI</name>
<keyword evidence="5" id="KW-1185">Reference proteome</keyword>
<reference evidence="4" key="1">
    <citation type="journal article" date="2023" name="Mol. Phylogenet. Evol.">
        <title>Genome-scale phylogeny and comparative genomics of the fungal order Sordariales.</title>
        <authorList>
            <person name="Hensen N."/>
            <person name="Bonometti L."/>
            <person name="Westerberg I."/>
            <person name="Brannstrom I.O."/>
            <person name="Guillou S."/>
            <person name="Cros-Aarteil S."/>
            <person name="Calhoun S."/>
            <person name="Haridas S."/>
            <person name="Kuo A."/>
            <person name="Mondo S."/>
            <person name="Pangilinan J."/>
            <person name="Riley R."/>
            <person name="LaButti K."/>
            <person name="Andreopoulos B."/>
            <person name="Lipzen A."/>
            <person name="Chen C."/>
            <person name="Yan M."/>
            <person name="Daum C."/>
            <person name="Ng V."/>
            <person name="Clum A."/>
            <person name="Steindorff A."/>
            <person name="Ohm R.A."/>
            <person name="Martin F."/>
            <person name="Silar P."/>
            <person name="Natvig D.O."/>
            <person name="Lalanne C."/>
            <person name="Gautier V."/>
            <person name="Ament-Velasquez S.L."/>
            <person name="Kruys A."/>
            <person name="Hutchinson M.I."/>
            <person name="Powell A.J."/>
            <person name="Barry K."/>
            <person name="Miller A.N."/>
            <person name="Grigoriev I.V."/>
            <person name="Debuchy R."/>
            <person name="Gladieux P."/>
            <person name="Hiltunen Thoren M."/>
            <person name="Johannesson H."/>
        </authorList>
    </citation>
    <scope>NUCLEOTIDE SEQUENCE</scope>
    <source>
        <strain evidence="4">PSN293</strain>
    </source>
</reference>
<dbReference type="Proteomes" id="UP001301769">
    <property type="component" value="Unassembled WGS sequence"/>
</dbReference>
<sequence>MRLLNVTTLELEEFYGTDIPKYAILSHTWGRQELTMAELQTIAKHRQAQKQRLEQKQLMARASAASSFGPDRAEAVRMMLLSSMLVAMRTGRSYPLNYGNGHHHSRSKSITDGVEEVGSDAGSENHDHELEHRRPQEQDERDRHQGFMPVIPPTAPHPLELKPGFTKILSAAKQATSDGHRYLWADTICIDRTNGYEISEAINSMFTWYANATVCYAHLEDVIFQEYKSGYRTWEHDFAKSRWFTRGFTLQELVAPRRVIFFAQGWQWLGTKSDPILSKHIEKVTKIEAKVLSDPSQVFKICIARRMAWASQRKTTRPEDTAYCLMGLFGVNMPLLYGEGLEGAFTRLQEEIIKISDDHTLFAWGLVKQDSSSLMMEYSSPHPEDDDLDKFDPDEMAGMTGILAKSPADFAGMDGVVPATTTIAQGDTSYKMTNKGLKIRLKLSPVNIGLVSSSTSHRYYLGVLNCQHSQDDPSSRLGMLLTETDTPNVLFRTRTRMYTWLSGAALATAEPRTVYICQNNPARFLALQDRRGHELDVLVLVKARDLVSPGYQIVDIQARRGHWNKEFGTLRATGIDTSKLGGGGGIGIVPVVYQLAVLTFWNQHMRRGFHVRVLVDSASGTYFVDLCQPEGQQTGEVQRKEAPEAEELKWLRNEAQKRWESPGQIWVVSSGNSGALKQTRMVDIANPDTFGGSGGEEQTSSGSVGWGKEQGSWEPVLDQGFSPHVSFTEAWEKEYMRTVRASVERKKDVVVLEVSSMLWEAAPAPPTATAPGLAGSDTSEHVAGEVKVNDVNAGVAVTA</sequence>
<feature type="region of interest" description="Disordered" evidence="1">
    <location>
        <begin position="687"/>
        <end position="708"/>
    </location>
</feature>
<dbReference type="Pfam" id="PF26640">
    <property type="entry name" value="DUF8212"/>
    <property type="match status" value="1"/>
</dbReference>
<accession>A0AAN6YAX3</accession>
<protein>
    <submittedName>
        <fullName evidence="4">Vegetative incompatibility protein HET-E-1</fullName>
    </submittedName>
</protein>
<evidence type="ECO:0000313" key="5">
    <source>
        <dbReference type="Proteomes" id="UP001301769"/>
    </source>
</evidence>
<feature type="compositionally biased region" description="Basic and acidic residues" evidence="1">
    <location>
        <begin position="123"/>
        <end position="143"/>
    </location>
</feature>
<dbReference type="PANTHER" id="PTHR10622:SF10">
    <property type="entry name" value="HET DOMAIN-CONTAINING PROTEIN"/>
    <property type="match status" value="1"/>
</dbReference>
<dbReference type="PANTHER" id="PTHR10622">
    <property type="entry name" value="HET DOMAIN-CONTAINING PROTEIN"/>
    <property type="match status" value="1"/>
</dbReference>
<evidence type="ECO:0000259" key="2">
    <source>
        <dbReference type="Pfam" id="PF06985"/>
    </source>
</evidence>
<organism evidence="4 5">
    <name type="scientific">Rhypophila decipiens</name>
    <dbReference type="NCBI Taxonomy" id="261697"/>
    <lineage>
        <taxon>Eukaryota</taxon>
        <taxon>Fungi</taxon>
        <taxon>Dikarya</taxon>
        <taxon>Ascomycota</taxon>
        <taxon>Pezizomycotina</taxon>
        <taxon>Sordariomycetes</taxon>
        <taxon>Sordariomycetidae</taxon>
        <taxon>Sordariales</taxon>
        <taxon>Naviculisporaceae</taxon>
        <taxon>Rhypophila</taxon>
    </lineage>
</organism>
<dbReference type="InterPro" id="IPR058525">
    <property type="entry name" value="DUF8212"/>
</dbReference>
<dbReference type="Pfam" id="PF06985">
    <property type="entry name" value="HET"/>
    <property type="match status" value="1"/>
</dbReference>
<proteinExistence type="predicted"/>
<evidence type="ECO:0000313" key="4">
    <source>
        <dbReference type="EMBL" id="KAK4215233.1"/>
    </source>
</evidence>
<evidence type="ECO:0000256" key="1">
    <source>
        <dbReference type="SAM" id="MobiDB-lite"/>
    </source>
</evidence>
<evidence type="ECO:0000259" key="3">
    <source>
        <dbReference type="Pfam" id="PF26640"/>
    </source>
</evidence>
<gene>
    <name evidence="4" type="ORF">QBC37DRAFT_312712</name>
</gene>
<dbReference type="InterPro" id="IPR010730">
    <property type="entry name" value="HET"/>
</dbReference>